<evidence type="ECO:0000313" key="2">
    <source>
        <dbReference type="EMBL" id="OGM92414.1"/>
    </source>
</evidence>
<evidence type="ECO:0000313" key="3">
    <source>
        <dbReference type="Proteomes" id="UP000177029"/>
    </source>
</evidence>
<keyword evidence="1" id="KW-0472">Membrane</keyword>
<sequence>MAIVIQEERNTGSWFGFSILIVVLVILGVTLYYLFFVQPDILTAVTSRNLQSLEEFSQMQFDPRDVTESEFFKKPKQFVPLTPLGGGNTRPFGVQ</sequence>
<dbReference type="STRING" id="1802555.A2755_01490"/>
<organism evidence="2 3">
    <name type="scientific">Candidatus Wolfebacteria bacterium RIFCSPHIGHO2_01_FULL_48_22</name>
    <dbReference type="NCBI Taxonomy" id="1802555"/>
    <lineage>
        <taxon>Bacteria</taxon>
        <taxon>Candidatus Wolfeibacteriota</taxon>
    </lineage>
</organism>
<dbReference type="Proteomes" id="UP000177029">
    <property type="component" value="Unassembled WGS sequence"/>
</dbReference>
<keyword evidence="1" id="KW-0812">Transmembrane</keyword>
<evidence type="ECO:0000256" key="1">
    <source>
        <dbReference type="SAM" id="Phobius"/>
    </source>
</evidence>
<feature type="transmembrane region" description="Helical" evidence="1">
    <location>
        <begin position="12"/>
        <end position="35"/>
    </location>
</feature>
<protein>
    <submittedName>
        <fullName evidence="2">Uncharacterized protein</fullName>
    </submittedName>
</protein>
<comment type="caution">
    <text evidence="2">The sequence shown here is derived from an EMBL/GenBank/DDBJ whole genome shotgun (WGS) entry which is preliminary data.</text>
</comment>
<name>A0A1F8DV01_9BACT</name>
<dbReference type="AlphaFoldDB" id="A0A1F8DV01"/>
<dbReference type="EMBL" id="MGIP01000002">
    <property type="protein sequence ID" value="OGM92414.1"/>
    <property type="molecule type" value="Genomic_DNA"/>
</dbReference>
<gene>
    <name evidence="2" type="ORF">A2755_01490</name>
</gene>
<accession>A0A1F8DV01</accession>
<proteinExistence type="predicted"/>
<reference evidence="2 3" key="1">
    <citation type="journal article" date="2016" name="Nat. Commun.">
        <title>Thousands of microbial genomes shed light on interconnected biogeochemical processes in an aquifer system.</title>
        <authorList>
            <person name="Anantharaman K."/>
            <person name="Brown C.T."/>
            <person name="Hug L.A."/>
            <person name="Sharon I."/>
            <person name="Castelle C.J."/>
            <person name="Probst A.J."/>
            <person name="Thomas B.C."/>
            <person name="Singh A."/>
            <person name="Wilkins M.J."/>
            <person name="Karaoz U."/>
            <person name="Brodie E.L."/>
            <person name="Williams K.H."/>
            <person name="Hubbard S.S."/>
            <person name="Banfield J.F."/>
        </authorList>
    </citation>
    <scope>NUCLEOTIDE SEQUENCE [LARGE SCALE GENOMIC DNA]</scope>
</reference>
<keyword evidence="1" id="KW-1133">Transmembrane helix</keyword>